<evidence type="ECO:0000313" key="3">
    <source>
        <dbReference type="Proteomes" id="UP000698242"/>
    </source>
</evidence>
<proteinExistence type="predicted"/>
<keyword evidence="3" id="KW-1185">Reference proteome</keyword>
<organism evidence="2 3">
    <name type="scientific">Profundibacterium mesophilum KAUST100406-0324</name>
    <dbReference type="NCBI Taxonomy" id="1037889"/>
    <lineage>
        <taxon>Bacteria</taxon>
        <taxon>Pseudomonadati</taxon>
        <taxon>Pseudomonadota</taxon>
        <taxon>Alphaproteobacteria</taxon>
        <taxon>Rhodobacterales</taxon>
        <taxon>Roseobacteraceae</taxon>
        <taxon>Profundibacterium</taxon>
    </lineage>
</organism>
<evidence type="ECO:0000256" key="1">
    <source>
        <dbReference type="SAM" id="SignalP"/>
    </source>
</evidence>
<dbReference type="RefSeq" id="WP_159964277.1">
    <property type="nucleotide sequence ID" value="NZ_APKE01000011.1"/>
</dbReference>
<dbReference type="Proteomes" id="UP000698242">
    <property type="component" value="Unassembled WGS sequence"/>
</dbReference>
<dbReference type="AlphaFoldDB" id="A0A921TDZ6"/>
<name>A0A921TDZ6_9RHOB</name>
<evidence type="ECO:0008006" key="4">
    <source>
        <dbReference type="Google" id="ProtNLM"/>
    </source>
</evidence>
<feature type="chain" id="PRO_5037664191" description="DUF305 domain-containing protein" evidence="1">
    <location>
        <begin position="24"/>
        <end position="151"/>
    </location>
</feature>
<gene>
    <name evidence="2" type="ORF">PMES_00853</name>
</gene>
<reference evidence="2" key="1">
    <citation type="submission" date="2013-03" db="EMBL/GenBank/DDBJ databases">
        <title>Genome Sequence of the Profundibacterium mesophilum strain KAUST100406-0324T from Red Sea, a novel genus in the family Rhodobacteraceae.</title>
        <authorList>
            <person name="Essack M."/>
            <person name="Alam I."/>
            <person name="Lafi F."/>
            <person name="Alawi W."/>
            <person name="Kamanu F."/>
            <person name="Al-Suwailem A."/>
            <person name="Lee O.O."/>
            <person name="Xu Y."/>
            <person name="Bajic V."/>
            <person name="Qian P.-Y."/>
            <person name="Archer J."/>
        </authorList>
    </citation>
    <scope>NUCLEOTIDE SEQUENCE</scope>
    <source>
        <strain evidence="2">KAUST100406-0324</strain>
    </source>
</reference>
<keyword evidence="1" id="KW-0732">Signal</keyword>
<feature type="signal peptide" evidence="1">
    <location>
        <begin position="1"/>
        <end position="23"/>
    </location>
</feature>
<dbReference type="EMBL" id="APKE01000011">
    <property type="protein sequence ID" value="KAF0676767.1"/>
    <property type="molecule type" value="Genomic_DNA"/>
</dbReference>
<comment type="caution">
    <text evidence="2">The sequence shown here is derived from an EMBL/GenBank/DDBJ whole genome shotgun (WGS) entry which is preliminary data.</text>
</comment>
<accession>A0A921TDZ6</accession>
<protein>
    <recommendedName>
        <fullName evidence="4">DUF305 domain-containing protein</fullName>
    </recommendedName>
</protein>
<sequence length="151" mass="15654">MLDKITTPLAAAIIALAAVPVWAAGDHASEGGAPMAGHGTETAADDTAPATGMEAAQADGSMGNMSMQGMMSGDAEIPEGSFENIAKMHEAMLRGDMASAARAREDFSDEEKAAMQGFMMQMMSNMNGGMMDKMHDGDASMQGHSGMDNMQ</sequence>
<evidence type="ECO:0000313" key="2">
    <source>
        <dbReference type="EMBL" id="KAF0676767.1"/>
    </source>
</evidence>